<proteinExistence type="predicted"/>
<accession>A0ABZ1TBY5</accession>
<dbReference type="RefSeq" id="WP_328962367.1">
    <property type="nucleotide sequence ID" value="NZ_CP108090.1"/>
</dbReference>
<feature type="region of interest" description="Disordered" evidence="1">
    <location>
        <begin position="1"/>
        <end position="22"/>
    </location>
</feature>
<protein>
    <recommendedName>
        <fullName evidence="4">Small CPxCG-related zinc finger protein</fullName>
    </recommendedName>
</protein>
<gene>
    <name evidence="2" type="ORF">OG517_19195</name>
</gene>
<dbReference type="EMBL" id="CP108090">
    <property type="protein sequence ID" value="WUQ13394.1"/>
    <property type="molecule type" value="Genomic_DNA"/>
</dbReference>
<evidence type="ECO:0000313" key="2">
    <source>
        <dbReference type="EMBL" id="WUQ13394.1"/>
    </source>
</evidence>
<evidence type="ECO:0008006" key="4">
    <source>
        <dbReference type="Google" id="ProtNLM"/>
    </source>
</evidence>
<dbReference type="Proteomes" id="UP001432039">
    <property type="component" value="Chromosome"/>
</dbReference>
<name>A0ABZ1TBY5_STRVG</name>
<reference evidence="2" key="1">
    <citation type="submission" date="2022-10" db="EMBL/GenBank/DDBJ databases">
        <title>The complete genomes of actinobacterial strains from the NBC collection.</title>
        <authorList>
            <person name="Joergensen T.S."/>
            <person name="Alvarez Arevalo M."/>
            <person name="Sterndorff E.B."/>
            <person name="Faurdal D."/>
            <person name="Vuksanovic O."/>
            <person name="Mourched A.-S."/>
            <person name="Charusanti P."/>
            <person name="Shaw S."/>
            <person name="Blin K."/>
            <person name="Weber T."/>
        </authorList>
    </citation>
    <scope>NUCLEOTIDE SEQUENCE</scope>
    <source>
        <strain evidence="2">NBC_00248</strain>
    </source>
</reference>
<keyword evidence="3" id="KW-1185">Reference proteome</keyword>
<organism evidence="2 3">
    <name type="scientific">Streptomyces virginiae</name>
    <name type="common">Streptomyces cinnamonensis</name>
    <dbReference type="NCBI Taxonomy" id="1961"/>
    <lineage>
        <taxon>Bacteria</taxon>
        <taxon>Bacillati</taxon>
        <taxon>Actinomycetota</taxon>
        <taxon>Actinomycetes</taxon>
        <taxon>Kitasatosporales</taxon>
        <taxon>Streptomycetaceae</taxon>
        <taxon>Streptomyces</taxon>
    </lineage>
</organism>
<evidence type="ECO:0000256" key="1">
    <source>
        <dbReference type="SAM" id="MobiDB-lite"/>
    </source>
</evidence>
<evidence type="ECO:0000313" key="3">
    <source>
        <dbReference type="Proteomes" id="UP001432039"/>
    </source>
</evidence>
<sequence length="44" mass="4884">MACTDPQCDSGIIPNRHSDDPEDLTLCPTCNHGYDPRDHHDYAG</sequence>